<evidence type="ECO:0000313" key="13">
    <source>
        <dbReference type="Proteomes" id="UP000016480"/>
    </source>
</evidence>
<keyword evidence="5 11" id="KW-0378">Hydrolase</keyword>
<name>A0A8T0C548_9GAMM</name>
<evidence type="ECO:0000256" key="2">
    <source>
        <dbReference type="ARBA" id="ARBA00001089"/>
    </source>
</evidence>
<dbReference type="InterPro" id="IPR051792">
    <property type="entry name" value="GGT_bact"/>
</dbReference>
<dbReference type="InterPro" id="IPR043137">
    <property type="entry name" value="GGT_ssub_C"/>
</dbReference>
<evidence type="ECO:0000256" key="8">
    <source>
        <dbReference type="ARBA" id="ARBA00047417"/>
    </source>
</evidence>
<dbReference type="GO" id="GO:0103068">
    <property type="term" value="F:leukotriene C4 gamma-glutamyl transferase activity"/>
    <property type="evidence" value="ECO:0007669"/>
    <property type="project" value="UniProtKB-EC"/>
</dbReference>
<dbReference type="InterPro" id="IPR029055">
    <property type="entry name" value="Ntn_hydrolases_N"/>
</dbReference>
<dbReference type="Proteomes" id="UP000016480">
    <property type="component" value="Unassembled WGS sequence"/>
</dbReference>
<proteinExistence type="inferred from homology"/>
<dbReference type="SUPFAM" id="SSF56235">
    <property type="entry name" value="N-terminal nucleophile aminohydrolases (Ntn hydrolases)"/>
    <property type="match status" value="1"/>
</dbReference>
<feature type="binding site" evidence="10">
    <location>
        <position position="512"/>
    </location>
    <ligand>
        <name>L-glutamate</name>
        <dbReference type="ChEBI" id="CHEBI:29985"/>
    </ligand>
</feature>
<feature type="active site" description="Nucleophile" evidence="9">
    <location>
        <position position="425"/>
    </location>
</feature>
<comment type="caution">
    <text evidence="12">The sequence shown here is derived from an EMBL/GenBank/DDBJ whole genome shotgun (WGS) entry which is preliminary data.</text>
</comment>
<evidence type="ECO:0000256" key="6">
    <source>
        <dbReference type="ARBA" id="ARBA00023145"/>
    </source>
</evidence>
<comment type="catalytic activity">
    <reaction evidence="2 11">
        <text>glutathione + H2O = L-cysteinylglycine + L-glutamate</text>
        <dbReference type="Rhea" id="RHEA:28807"/>
        <dbReference type="ChEBI" id="CHEBI:15377"/>
        <dbReference type="ChEBI" id="CHEBI:29985"/>
        <dbReference type="ChEBI" id="CHEBI:57925"/>
        <dbReference type="ChEBI" id="CHEBI:61694"/>
        <dbReference type="EC" id="3.4.19.13"/>
    </reaction>
</comment>
<dbReference type="InterPro" id="IPR043138">
    <property type="entry name" value="GGT_lsub"/>
</dbReference>
<evidence type="ECO:0000256" key="10">
    <source>
        <dbReference type="PIRSR" id="PIRSR600101-2"/>
    </source>
</evidence>
<keyword evidence="6 11" id="KW-0865">Zymogen</keyword>
<dbReference type="AlphaFoldDB" id="A0A8T0C548"/>
<comment type="PTM">
    <text evidence="11">Cleaved by autocatalysis into a large and a small subunit.</text>
</comment>
<dbReference type="Gene3D" id="1.10.246.130">
    <property type="match status" value="1"/>
</dbReference>
<dbReference type="EMBL" id="AHCD03000035">
    <property type="protein sequence ID" value="KAF7785887.1"/>
    <property type="molecule type" value="Genomic_DNA"/>
</dbReference>
<sequence>MHIVPVYFYDANHLSEDFPDSMKHRLSLAALALGAVLPFTCSALDNNTREVREPEAATGLQLKKEKIAKKYMVVAANAHASKAGQLMLQQGGSAIDAAIAAQLVLTLVEPQSSGIGGGAFILHYDKENEYLTTFDGRETAPQGAKPSLFLDKEGKPVRWIEAVVGGRSVGTPGILHALKQAHDKYGKLKWRHLFKPAIALAENGFKVSPRLHMLLKKELNPGLTKLSPAKEYFYPDGKPLEAGTLLRNPQLAKLYREVAEFGLKGFYEGKNADDIVRAVQKAEIAPGTLSLADLKNYHSKERAPICTRYHSYRVCSMAPPSSGGIAVLQILKLLEGKKLSQYKPNDPEAIHLFTQASRLAFVDRNYYIADPDFVEVPTQGLLNPAYLKQRASLIGEKDNNDFPIGDPSMGALAYAQDDSYELPSTTHLSIVDAEGNAVSMTSSIEMAFGSTVMVNGYLLNNQLTDFSLSPKVGDLWVANRVEANKRPRSSMSPVMVFNKDGSLKLVVGSPGGSRIINYVAQTVIGVLDWGLSAQQAIDLPRVTNRNRYTTLEKGTDVAKLKPILEEKGHVVRVRDLNSGIHAIEVTDGQLIGGADPRREGAAMGESSE</sequence>
<dbReference type="GO" id="GO:0006751">
    <property type="term" value="P:glutathione catabolic process"/>
    <property type="evidence" value="ECO:0007669"/>
    <property type="project" value="UniProtKB-UniRule"/>
</dbReference>
<keyword evidence="4 11" id="KW-0808">Transferase</keyword>
<dbReference type="EC" id="2.3.2.2" evidence="11"/>
<feature type="binding site" evidence="10">
    <location>
        <position position="465"/>
    </location>
    <ligand>
        <name>L-glutamate</name>
        <dbReference type="ChEBI" id="CHEBI:29985"/>
    </ligand>
</feature>
<dbReference type="GO" id="GO:0006750">
    <property type="term" value="P:glutathione biosynthetic process"/>
    <property type="evidence" value="ECO:0007669"/>
    <property type="project" value="UniProtKB-KW"/>
</dbReference>
<gene>
    <name evidence="12" type="primary">ggt</name>
    <name evidence="12" type="ORF">PRUB_a0287</name>
</gene>
<dbReference type="InterPro" id="IPR000101">
    <property type="entry name" value="GGT_peptidase"/>
</dbReference>
<feature type="binding site" evidence="10">
    <location>
        <begin position="489"/>
        <end position="490"/>
    </location>
    <ligand>
        <name>L-glutamate</name>
        <dbReference type="ChEBI" id="CHEBI:29985"/>
    </ligand>
</feature>
<dbReference type="Gene3D" id="3.60.20.40">
    <property type="match status" value="1"/>
</dbReference>
<organism evidence="12 13">
    <name type="scientific">Pseudoalteromonas rubra</name>
    <dbReference type="NCBI Taxonomy" id="43658"/>
    <lineage>
        <taxon>Bacteria</taxon>
        <taxon>Pseudomonadati</taxon>
        <taxon>Pseudomonadota</taxon>
        <taxon>Gammaproteobacteria</taxon>
        <taxon>Alteromonadales</taxon>
        <taxon>Pseudoalteromonadaceae</taxon>
        <taxon>Pseudoalteromonas</taxon>
    </lineage>
</organism>
<feature type="binding site" evidence="10">
    <location>
        <position position="137"/>
    </location>
    <ligand>
        <name>L-glutamate</name>
        <dbReference type="ChEBI" id="CHEBI:29985"/>
    </ligand>
</feature>
<dbReference type="PANTHER" id="PTHR43199:SF1">
    <property type="entry name" value="GLUTATHIONE HYDROLASE PROENZYME"/>
    <property type="match status" value="1"/>
</dbReference>
<protein>
    <recommendedName>
        <fullName evidence="11">Glutathione hydrolase proenzyme</fullName>
        <ecNumber evidence="11">2.3.2.2</ecNumber>
        <ecNumber evidence="11">3.4.19.13</ecNumber>
    </recommendedName>
    <component>
        <recommendedName>
            <fullName evidence="11">Glutathione hydrolase large chain</fullName>
        </recommendedName>
    </component>
    <component>
        <recommendedName>
            <fullName evidence="11">Glutathione hydrolase small chain</fullName>
        </recommendedName>
    </component>
</protein>
<comment type="catalytic activity">
    <reaction evidence="8 11">
        <text>an N-terminal (5-L-glutamyl)-[peptide] + an alpha-amino acid = 5-L-glutamyl amino acid + an N-terminal L-alpha-aminoacyl-[peptide]</text>
        <dbReference type="Rhea" id="RHEA:23904"/>
        <dbReference type="Rhea" id="RHEA-COMP:9780"/>
        <dbReference type="Rhea" id="RHEA-COMP:9795"/>
        <dbReference type="ChEBI" id="CHEBI:77644"/>
        <dbReference type="ChEBI" id="CHEBI:78597"/>
        <dbReference type="ChEBI" id="CHEBI:78599"/>
        <dbReference type="ChEBI" id="CHEBI:78608"/>
        <dbReference type="EC" id="2.3.2.2"/>
    </reaction>
</comment>
<reference evidence="12 13" key="1">
    <citation type="journal article" date="2012" name="J. Bacteriol.">
        <title>Genome sequence of the cycloprodigiosin-producing bacterial strain Pseudoalteromonas rubra ATCC 29570(T).</title>
        <authorList>
            <person name="Xie B.B."/>
            <person name="Shu Y.L."/>
            <person name="Qin Q.L."/>
            <person name="Rong J.C."/>
            <person name="Zhang X.Y."/>
            <person name="Chen X.L."/>
            <person name="Zhou B.C."/>
            <person name="Zhang Y.Z."/>
        </authorList>
    </citation>
    <scope>NUCLEOTIDE SEQUENCE [LARGE SCALE GENOMIC DNA]</scope>
    <source>
        <strain evidence="12 13">DSM 6842</strain>
    </source>
</reference>
<comment type="catalytic activity">
    <reaction evidence="1 11">
        <text>an S-substituted glutathione + H2O = an S-substituted L-cysteinylglycine + L-glutamate</text>
        <dbReference type="Rhea" id="RHEA:59468"/>
        <dbReference type="ChEBI" id="CHEBI:15377"/>
        <dbReference type="ChEBI" id="CHEBI:29985"/>
        <dbReference type="ChEBI" id="CHEBI:90779"/>
        <dbReference type="ChEBI" id="CHEBI:143103"/>
        <dbReference type="EC" id="3.4.19.13"/>
    </reaction>
</comment>
<accession>A0A8T0C548</accession>
<evidence type="ECO:0000256" key="11">
    <source>
        <dbReference type="RuleBase" id="RU368036"/>
    </source>
</evidence>
<comment type="similarity">
    <text evidence="3 11">Belongs to the gamma-glutamyltransferase family.</text>
</comment>
<dbReference type="NCBIfam" id="TIGR00066">
    <property type="entry name" value="g_glut_trans"/>
    <property type="match status" value="1"/>
</dbReference>
<evidence type="ECO:0000256" key="5">
    <source>
        <dbReference type="ARBA" id="ARBA00022801"/>
    </source>
</evidence>
<evidence type="ECO:0000256" key="3">
    <source>
        <dbReference type="ARBA" id="ARBA00009381"/>
    </source>
</evidence>
<evidence type="ECO:0000256" key="4">
    <source>
        <dbReference type="ARBA" id="ARBA00022679"/>
    </source>
</evidence>
<evidence type="ECO:0000256" key="1">
    <source>
        <dbReference type="ARBA" id="ARBA00001049"/>
    </source>
</evidence>
<evidence type="ECO:0000313" key="12">
    <source>
        <dbReference type="EMBL" id="KAF7785887.1"/>
    </source>
</evidence>
<dbReference type="Pfam" id="PF01019">
    <property type="entry name" value="G_glu_transpept"/>
    <property type="match status" value="1"/>
</dbReference>
<dbReference type="PANTHER" id="PTHR43199">
    <property type="entry name" value="GLUTATHIONE HYDROLASE"/>
    <property type="match status" value="1"/>
</dbReference>
<dbReference type="PRINTS" id="PR01210">
    <property type="entry name" value="GGTRANSPTASE"/>
</dbReference>
<evidence type="ECO:0000256" key="7">
    <source>
        <dbReference type="ARBA" id="ARBA00023315"/>
    </source>
</evidence>
<dbReference type="GO" id="GO:0036374">
    <property type="term" value="F:glutathione hydrolase activity"/>
    <property type="evidence" value="ECO:0007669"/>
    <property type="project" value="UniProtKB-UniRule"/>
</dbReference>
<evidence type="ECO:0000256" key="9">
    <source>
        <dbReference type="PIRSR" id="PIRSR600101-1"/>
    </source>
</evidence>
<keyword evidence="11" id="KW-0317">Glutathione biosynthesis</keyword>
<comment type="pathway">
    <text evidence="11">Sulfur metabolism; glutathione metabolism.</text>
</comment>
<dbReference type="EC" id="3.4.19.13" evidence="11"/>
<keyword evidence="7 11" id="KW-0012">Acyltransferase</keyword>
<comment type="subunit">
    <text evidence="11">This enzyme consists of two polypeptide chains, which are synthesized in precursor form from a single polypeptide.</text>
</comment>